<feature type="transmembrane region" description="Helical" evidence="1">
    <location>
        <begin position="356"/>
        <end position="373"/>
    </location>
</feature>
<dbReference type="OrthoDB" id="2207562at2"/>
<evidence type="ECO:0000313" key="3">
    <source>
        <dbReference type="Proteomes" id="UP000009222"/>
    </source>
</evidence>
<dbReference type="KEGG" id="taz:TREAZ_3065"/>
<feature type="transmembrane region" description="Helical" evidence="1">
    <location>
        <begin position="323"/>
        <end position="349"/>
    </location>
</feature>
<keyword evidence="1" id="KW-0472">Membrane</keyword>
<accession>F5YAK0</accession>
<feature type="transmembrane region" description="Helical" evidence="1">
    <location>
        <begin position="28"/>
        <end position="45"/>
    </location>
</feature>
<reference evidence="3" key="1">
    <citation type="submission" date="2009-12" db="EMBL/GenBank/DDBJ databases">
        <title>Complete sequence of Treponema azotonutricium strain ZAS-9.</title>
        <authorList>
            <person name="Tetu S.G."/>
            <person name="Matson E."/>
            <person name="Ren Q."/>
            <person name="Seshadri R."/>
            <person name="Elbourne L."/>
            <person name="Hassan K.A."/>
            <person name="Durkin A."/>
            <person name="Radune D."/>
            <person name="Mohamoud Y."/>
            <person name="Shay R."/>
            <person name="Jin S."/>
            <person name="Zhang X."/>
            <person name="Lucey K."/>
            <person name="Ballor N.R."/>
            <person name="Ottesen E."/>
            <person name="Rosenthal R."/>
            <person name="Allen A."/>
            <person name="Leadbetter J.R."/>
            <person name="Paulsen I.T."/>
        </authorList>
    </citation>
    <scope>NUCLEOTIDE SEQUENCE [LARGE SCALE GENOMIC DNA]</scope>
    <source>
        <strain evidence="3">ATCC BAA-888 / DSM 13862 / ZAS-9</strain>
    </source>
</reference>
<evidence type="ECO:0000313" key="2">
    <source>
        <dbReference type="EMBL" id="AEF83481.1"/>
    </source>
</evidence>
<dbReference type="EMBL" id="CP001841">
    <property type="protein sequence ID" value="AEF83481.1"/>
    <property type="molecule type" value="Genomic_DNA"/>
</dbReference>
<feature type="transmembrane region" description="Helical" evidence="1">
    <location>
        <begin position="98"/>
        <end position="120"/>
    </location>
</feature>
<proteinExistence type="predicted"/>
<sequence>MFGLFSLILFLILYFTYKISHNLFHPAFITAFVWFLSVASYYFYIKRTNIWISLSDKFYIIVLLYIITFTITSISISQKSWKLSRIYLSKFEINKKNKFLVTICTLILILLIFEFIKLANASNPLNIIYNVRKIAVSEDEGFSFSIKICMYAMPLAAIFIFAFYNYRKNGIDKLFYVILFFLLLMSSLFMSTKGSILQFICCIMFLLYIDHKLNAKKIFFIIMIGVFLILLLQYVRSSNSNKFNISELIYIYFLSPLPAFDELINNKLQLKMNMIGGNSFAFLYRLFYKFNLIKSMPVILWRSHNWTSVPYPTNVYTSLASFYIDFGIIGIFINGFVSASIFSFIYNFALKNKSRFFCIFYGLYVYNLIFQFFGEWFFGFFSITIQTFLFLCLVNIKFKIH</sequence>
<dbReference type="NCBIfam" id="TIGR04370">
    <property type="entry name" value="glyco_rpt_poly"/>
    <property type="match status" value="1"/>
</dbReference>
<keyword evidence="3" id="KW-1185">Reference proteome</keyword>
<feature type="transmembrane region" description="Helical" evidence="1">
    <location>
        <begin position="218"/>
        <end position="236"/>
    </location>
</feature>
<name>F5YAK0_LEAAZ</name>
<dbReference type="Proteomes" id="UP000009222">
    <property type="component" value="Chromosome"/>
</dbReference>
<dbReference type="eggNOG" id="ENOG5032WFR">
    <property type="taxonomic scope" value="Bacteria"/>
</dbReference>
<dbReference type="AlphaFoldDB" id="F5YAK0"/>
<reference evidence="2 3" key="2">
    <citation type="journal article" date="2011" name="ISME J.">
        <title>RNA-seq reveals cooperative metabolic interactions between two termite-gut spirochete species in co-culture.</title>
        <authorList>
            <person name="Rosenthal A.Z."/>
            <person name="Matson E.G."/>
            <person name="Eldar A."/>
            <person name="Leadbetter J.R."/>
        </authorList>
    </citation>
    <scope>NUCLEOTIDE SEQUENCE [LARGE SCALE GENOMIC DNA]</scope>
    <source>
        <strain evidence="3">ATCC BAA-888 / DSM 13862 / ZAS-9</strain>
    </source>
</reference>
<dbReference type="HOGENOM" id="CLU_686840_0_0_12"/>
<keyword evidence="1" id="KW-0812">Transmembrane</keyword>
<keyword evidence="1" id="KW-1133">Transmembrane helix</keyword>
<feature type="transmembrane region" description="Helical" evidence="1">
    <location>
        <begin position="379"/>
        <end position="398"/>
    </location>
</feature>
<protein>
    <submittedName>
        <fullName evidence="2">Putative membrane protein</fullName>
    </submittedName>
</protein>
<feature type="transmembrane region" description="Helical" evidence="1">
    <location>
        <begin position="176"/>
        <end position="209"/>
    </location>
</feature>
<evidence type="ECO:0000256" key="1">
    <source>
        <dbReference type="SAM" id="Phobius"/>
    </source>
</evidence>
<dbReference type="RefSeq" id="WP_015712486.1">
    <property type="nucleotide sequence ID" value="NC_015577.1"/>
</dbReference>
<gene>
    <name evidence="2" type="ordered locus">TREAZ_3065</name>
</gene>
<organism evidence="2 3">
    <name type="scientific">Leadbettera azotonutricia (strain ATCC BAA-888 / DSM 13862 / ZAS-9)</name>
    <name type="common">Treponema azotonutricium</name>
    <dbReference type="NCBI Taxonomy" id="545695"/>
    <lineage>
        <taxon>Bacteria</taxon>
        <taxon>Pseudomonadati</taxon>
        <taxon>Spirochaetota</taxon>
        <taxon>Spirochaetia</taxon>
        <taxon>Spirochaetales</taxon>
        <taxon>Breznakiellaceae</taxon>
        <taxon>Leadbettera</taxon>
    </lineage>
</organism>
<feature type="transmembrane region" description="Helical" evidence="1">
    <location>
        <begin position="141"/>
        <end position="164"/>
    </location>
</feature>
<dbReference type="InParanoid" id="F5YAK0"/>
<dbReference type="STRING" id="545695.TREAZ_3065"/>
<feature type="transmembrane region" description="Helical" evidence="1">
    <location>
        <begin position="57"/>
        <end position="78"/>
    </location>
</feature>